<keyword evidence="2" id="KW-1015">Disulfide bond</keyword>
<reference evidence="4 5" key="1">
    <citation type="submission" date="2020-05" db="EMBL/GenBank/DDBJ databases">
        <authorList>
            <person name="Campoy J."/>
            <person name="Schneeberger K."/>
            <person name="Spophaly S."/>
        </authorList>
    </citation>
    <scope>NUCLEOTIDE SEQUENCE [LARGE SCALE GENOMIC DNA]</scope>
    <source>
        <strain evidence="4">PruArmRojPasFocal</strain>
    </source>
</reference>
<evidence type="ECO:0000313" key="4">
    <source>
        <dbReference type="EMBL" id="CAB4284952.1"/>
    </source>
</evidence>
<evidence type="ECO:0000259" key="3">
    <source>
        <dbReference type="Pfam" id="PF00954"/>
    </source>
</evidence>
<evidence type="ECO:0000256" key="2">
    <source>
        <dbReference type="ARBA" id="ARBA00023157"/>
    </source>
</evidence>
<gene>
    <name evidence="4" type="ORF">CURHAP_LOCUS40617</name>
</gene>
<sequence length="91" mass="10271">MGTFNRLHGLRAQRCEIYFSIPKRTNVTAMESVVPFGICDTNASPVCKCVSGFQPKNLEAWNLGNGFDGCVRKRELKCTKDKFLRLRSEIA</sequence>
<evidence type="ECO:0000256" key="1">
    <source>
        <dbReference type="ARBA" id="ARBA00022729"/>
    </source>
</evidence>
<protein>
    <recommendedName>
        <fullName evidence="3">S-locus glycoprotein domain-containing protein</fullName>
    </recommendedName>
</protein>
<organism evidence="4 5">
    <name type="scientific">Prunus armeniaca</name>
    <name type="common">Apricot</name>
    <name type="synonym">Armeniaca vulgaris</name>
    <dbReference type="NCBI Taxonomy" id="36596"/>
    <lineage>
        <taxon>Eukaryota</taxon>
        <taxon>Viridiplantae</taxon>
        <taxon>Streptophyta</taxon>
        <taxon>Embryophyta</taxon>
        <taxon>Tracheophyta</taxon>
        <taxon>Spermatophyta</taxon>
        <taxon>Magnoliopsida</taxon>
        <taxon>eudicotyledons</taxon>
        <taxon>Gunneridae</taxon>
        <taxon>Pentapetalae</taxon>
        <taxon>rosids</taxon>
        <taxon>fabids</taxon>
        <taxon>Rosales</taxon>
        <taxon>Rosaceae</taxon>
        <taxon>Amygdaloideae</taxon>
        <taxon>Amygdaleae</taxon>
        <taxon>Prunus</taxon>
    </lineage>
</organism>
<name>A0A6J5V9U1_PRUAR</name>
<dbReference type="Proteomes" id="UP000507222">
    <property type="component" value="Unassembled WGS sequence"/>
</dbReference>
<feature type="domain" description="S-locus glycoprotein" evidence="3">
    <location>
        <begin position="32"/>
        <end position="57"/>
    </location>
</feature>
<evidence type="ECO:0000313" key="5">
    <source>
        <dbReference type="Proteomes" id="UP000507222"/>
    </source>
</evidence>
<proteinExistence type="predicted"/>
<dbReference type="GO" id="GO:0048544">
    <property type="term" value="P:recognition of pollen"/>
    <property type="evidence" value="ECO:0007669"/>
    <property type="project" value="InterPro"/>
</dbReference>
<dbReference type="PANTHER" id="PTHR32444">
    <property type="entry name" value="BULB-TYPE LECTIN DOMAIN-CONTAINING PROTEIN"/>
    <property type="match status" value="1"/>
</dbReference>
<keyword evidence="1" id="KW-0732">Signal</keyword>
<dbReference type="Pfam" id="PF00954">
    <property type="entry name" value="S_locus_glycop"/>
    <property type="match status" value="1"/>
</dbReference>
<dbReference type="AlphaFoldDB" id="A0A6J5V9U1"/>
<dbReference type="PANTHER" id="PTHR32444:SF89">
    <property type="entry name" value="S GLYCOPROTEIN"/>
    <property type="match status" value="1"/>
</dbReference>
<dbReference type="InterPro" id="IPR000858">
    <property type="entry name" value="S_locus_glycoprot_dom"/>
</dbReference>
<dbReference type="EMBL" id="CAEKDK010000006">
    <property type="protein sequence ID" value="CAB4284952.1"/>
    <property type="molecule type" value="Genomic_DNA"/>
</dbReference>
<accession>A0A6J5V9U1</accession>